<name>A0ABW5G050_9PSEU</name>
<reference evidence="3" key="1">
    <citation type="journal article" date="2019" name="Int. J. Syst. Evol. Microbiol.">
        <title>The Global Catalogue of Microorganisms (GCM) 10K type strain sequencing project: providing services to taxonomists for standard genome sequencing and annotation.</title>
        <authorList>
            <consortium name="The Broad Institute Genomics Platform"/>
            <consortium name="The Broad Institute Genome Sequencing Center for Infectious Disease"/>
            <person name="Wu L."/>
            <person name="Ma J."/>
        </authorList>
    </citation>
    <scope>NUCLEOTIDE SEQUENCE [LARGE SCALE GENOMIC DNA]</scope>
    <source>
        <strain evidence="3">CGMCC 4.7645</strain>
    </source>
</reference>
<dbReference type="RefSeq" id="WP_378268856.1">
    <property type="nucleotide sequence ID" value="NZ_JBHUKR010000020.1"/>
</dbReference>
<evidence type="ECO:0000313" key="3">
    <source>
        <dbReference type="Proteomes" id="UP001597417"/>
    </source>
</evidence>
<comment type="caution">
    <text evidence="2">The sequence shown here is derived from an EMBL/GenBank/DDBJ whole genome shotgun (WGS) entry which is preliminary data.</text>
</comment>
<keyword evidence="3" id="KW-1185">Reference proteome</keyword>
<dbReference type="Proteomes" id="UP001597417">
    <property type="component" value="Unassembled WGS sequence"/>
</dbReference>
<sequence length="386" mass="38045">MTIGRRLVAAALLAAGAVVLSACSSGGGGGTPAPAPAADAVQWLSGSAVGNGAQSGTGDFAHGGVNGSADAKAAAMKWVQLSAGRAGALNPVVLNGAGFTLYRFDKDTPSPSKSNCSGDCAKTWPPVLVDQGGKIFLDGVDRSAVGVVKRDDGTLQVTIGGWPVYRFSKDQRAGDTNGQGVGGTWFGVRPDGKKAQGQAAGTGNGGNGEGDVAVVYAGKNLSGGAQAVTGPDCQNLPQPGKGLSLRLVGGPVTIWSGPKCTGDSTEVTGDVADLSAIGFGNKIASIKFGVAGNAAPQAGSGDSVIAFDDKNFSDTGAAQGVSGPGCQDLARPGVTSSLRVNGGAVKIWSAPKCTGESSVVNADVPDLGAIGFDNKIASIRFGIGAQ</sequence>
<dbReference type="PROSITE" id="PS51257">
    <property type="entry name" value="PROKAR_LIPOPROTEIN"/>
    <property type="match status" value="1"/>
</dbReference>
<evidence type="ECO:0000256" key="1">
    <source>
        <dbReference type="SAM" id="SignalP"/>
    </source>
</evidence>
<feature type="chain" id="PRO_5046912699" description="Lipoprotein" evidence="1">
    <location>
        <begin position="23"/>
        <end position="386"/>
    </location>
</feature>
<dbReference type="PANTHER" id="PTHR39335">
    <property type="entry name" value="BLL4220 PROTEIN"/>
    <property type="match status" value="1"/>
</dbReference>
<dbReference type="InterPro" id="IPR005297">
    <property type="entry name" value="Lipoprotein_repeat"/>
</dbReference>
<dbReference type="Gene3D" id="2.60.20.10">
    <property type="entry name" value="Crystallins"/>
    <property type="match status" value="2"/>
</dbReference>
<dbReference type="PANTHER" id="PTHR39335:SF1">
    <property type="entry name" value="BLL4220 PROTEIN"/>
    <property type="match status" value="1"/>
</dbReference>
<accession>A0ABW5G050</accession>
<dbReference type="EMBL" id="JBHUKR010000020">
    <property type="protein sequence ID" value="MFD2420675.1"/>
    <property type="molecule type" value="Genomic_DNA"/>
</dbReference>
<evidence type="ECO:0008006" key="4">
    <source>
        <dbReference type="Google" id="ProtNLM"/>
    </source>
</evidence>
<feature type="signal peptide" evidence="1">
    <location>
        <begin position="1"/>
        <end position="22"/>
    </location>
</feature>
<gene>
    <name evidence="2" type="ORF">ACFSXZ_30540</name>
</gene>
<evidence type="ECO:0000313" key="2">
    <source>
        <dbReference type="EMBL" id="MFD2420675.1"/>
    </source>
</evidence>
<dbReference type="Pfam" id="PF03640">
    <property type="entry name" value="Lipoprotein_15"/>
    <property type="match status" value="2"/>
</dbReference>
<dbReference type="SUPFAM" id="SSF49695">
    <property type="entry name" value="gamma-Crystallin-like"/>
    <property type="match status" value="1"/>
</dbReference>
<organism evidence="2 3">
    <name type="scientific">Amycolatopsis pigmentata</name>
    <dbReference type="NCBI Taxonomy" id="450801"/>
    <lineage>
        <taxon>Bacteria</taxon>
        <taxon>Bacillati</taxon>
        <taxon>Actinomycetota</taxon>
        <taxon>Actinomycetes</taxon>
        <taxon>Pseudonocardiales</taxon>
        <taxon>Pseudonocardiaceae</taxon>
        <taxon>Amycolatopsis</taxon>
    </lineage>
</organism>
<protein>
    <recommendedName>
        <fullName evidence="4">Lipoprotein</fullName>
    </recommendedName>
</protein>
<dbReference type="InterPro" id="IPR011024">
    <property type="entry name" value="G_crystallin-like"/>
</dbReference>
<proteinExistence type="predicted"/>
<keyword evidence="1" id="KW-0732">Signal</keyword>